<name>G0QR65_ICHMU</name>
<feature type="domain" description="Lactate/malate dehydrogenase C-terminal" evidence="10">
    <location>
        <begin position="182"/>
        <end position="348"/>
    </location>
</feature>
<keyword evidence="4 7" id="KW-0520">NAD</keyword>
<dbReference type="FunCoup" id="G0QR65">
    <property type="interactions" value="17"/>
</dbReference>
<dbReference type="Pfam" id="PF00056">
    <property type="entry name" value="Ldh_1_N"/>
    <property type="match status" value="1"/>
</dbReference>
<feature type="binding site" evidence="7">
    <location>
        <position position="131"/>
    </location>
    <ligand>
        <name>NAD(+)</name>
        <dbReference type="ChEBI" id="CHEBI:57540"/>
    </ligand>
</feature>
<dbReference type="AlphaFoldDB" id="G0QR65"/>
<dbReference type="NCBIfam" id="TIGR01759">
    <property type="entry name" value="MalateDH-SF1"/>
    <property type="match status" value="1"/>
</dbReference>
<dbReference type="Gene3D" id="3.40.50.720">
    <property type="entry name" value="NAD(P)-binding Rossmann-like Domain"/>
    <property type="match status" value="1"/>
</dbReference>
<dbReference type="InterPro" id="IPR022383">
    <property type="entry name" value="Lactate/malate_DH_C"/>
</dbReference>
<dbReference type="NCBIfam" id="NF003916">
    <property type="entry name" value="PRK05442.1"/>
    <property type="match status" value="1"/>
</dbReference>
<dbReference type="InterPro" id="IPR015955">
    <property type="entry name" value="Lactate_DH/Glyco_Ohase_4_C"/>
</dbReference>
<evidence type="ECO:0000256" key="8">
    <source>
        <dbReference type="RuleBase" id="RU003369"/>
    </source>
</evidence>
<dbReference type="OMA" id="DHMRDWT"/>
<feature type="binding site" evidence="6">
    <location>
        <position position="188"/>
    </location>
    <ligand>
        <name>substrate</name>
    </ligand>
</feature>
<evidence type="ECO:0000256" key="6">
    <source>
        <dbReference type="PIRSR" id="PIRSR000102-2"/>
    </source>
</evidence>
<evidence type="ECO:0000256" key="5">
    <source>
        <dbReference type="PIRSR" id="PIRSR000102-1"/>
    </source>
</evidence>
<dbReference type="InParanoid" id="G0QR65"/>
<evidence type="ECO:0000256" key="4">
    <source>
        <dbReference type="ARBA" id="ARBA00023027"/>
    </source>
</evidence>
<dbReference type="Pfam" id="PF02866">
    <property type="entry name" value="Ldh_1_C"/>
    <property type="match status" value="1"/>
</dbReference>
<evidence type="ECO:0000256" key="1">
    <source>
        <dbReference type="ARBA" id="ARBA00009613"/>
    </source>
</evidence>
<dbReference type="InterPro" id="IPR001557">
    <property type="entry name" value="L-lactate/malate_DH"/>
</dbReference>
<dbReference type="GO" id="GO:0030060">
    <property type="term" value="F:L-malate dehydrogenase (NAD+) activity"/>
    <property type="evidence" value="ECO:0007669"/>
    <property type="project" value="UniProtKB-EC"/>
</dbReference>
<dbReference type="Proteomes" id="UP000008983">
    <property type="component" value="Unassembled WGS sequence"/>
</dbReference>
<gene>
    <name evidence="11" type="ORF">IMG5_089470</name>
</gene>
<dbReference type="InterPro" id="IPR001236">
    <property type="entry name" value="Lactate/malate_DH_N"/>
</dbReference>
<evidence type="ECO:0000259" key="10">
    <source>
        <dbReference type="Pfam" id="PF02866"/>
    </source>
</evidence>
<dbReference type="SUPFAM" id="SSF56327">
    <property type="entry name" value="LDH C-terminal domain-like"/>
    <property type="match status" value="1"/>
</dbReference>
<dbReference type="GeneID" id="14908449"/>
<feature type="binding site" evidence="6">
    <location>
        <position position="157"/>
    </location>
    <ligand>
        <name>substrate</name>
    </ligand>
</feature>
<dbReference type="Gene3D" id="3.90.110.10">
    <property type="entry name" value="Lactate dehydrogenase/glycoside hydrolase, family 4, C-terminal"/>
    <property type="match status" value="1"/>
</dbReference>
<dbReference type="FunFam" id="3.90.110.10:FF:000002">
    <property type="entry name" value="Malate dehydrogenase"/>
    <property type="match status" value="1"/>
</dbReference>
<accession>G0QR65</accession>
<reference evidence="11 12" key="1">
    <citation type="submission" date="2011-07" db="EMBL/GenBank/DDBJ databases">
        <authorList>
            <person name="Coyne R."/>
            <person name="Brami D."/>
            <person name="Johnson J."/>
            <person name="Hostetler J."/>
            <person name="Hannick L."/>
            <person name="Clark T."/>
            <person name="Cassidy-Hanley D."/>
            <person name="Inman J."/>
        </authorList>
    </citation>
    <scope>NUCLEOTIDE SEQUENCE [LARGE SCALE GENOMIC DNA]</scope>
    <source>
        <strain evidence="11 12">G5</strain>
    </source>
</reference>
<dbReference type="GO" id="GO:0006108">
    <property type="term" value="P:malate metabolic process"/>
    <property type="evidence" value="ECO:0007669"/>
    <property type="project" value="InterPro"/>
</dbReference>
<feature type="domain" description="Lactate/malate dehydrogenase N-terminal" evidence="9">
    <location>
        <begin position="31"/>
        <end position="178"/>
    </location>
</feature>
<dbReference type="FunFam" id="3.40.50.720:FF:000010">
    <property type="entry name" value="Malate dehydrogenase"/>
    <property type="match status" value="1"/>
</dbReference>
<comment type="similarity">
    <text evidence="1">Belongs to the LDH/MDH superfamily. MDH type 2 family.</text>
</comment>
<keyword evidence="3 8" id="KW-0560">Oxidoreductase</keyword>
<sequence length="351" mass="38431">MNSKIIQNSAKLLSQVQSQSFSKHKALKPPVRVAVTGAAGNIGYATVFRIASGQLLGPDQPVILQLIELPQAQNALKGVAMELNDCAFPLLQDIILTDNQSIGFKDADYALLVGSKPRGKGQERSDLIKDNGKIFVDTGKAINDNANRNIKVIVVGNPANTNCLIASHYAKDIPKENFTAMTRLDHDRGLTQIAQKLKCHVDDIQNFCIWGNHSPTMYPDLTHATVHGKPIKPQLDDTWINSYFNPKVQKRGAEILDARGLSSAASAGNAAIVHVRDWVLGSHKHWKSMAVHTDGSYGVPKGLIFSFPVTTENGNYKIVQGLKVDAYSQAKIDVTTKELLEERQAVEHLLK</sequence>
<dbReference type="InterPro" id="IPR010945">
    <property type="entry name" value="Malate_DH_type2"/>
</dbReference>
<evidence type="ECO:0000313" key="12">
    <source>
        <dbReference type="Proteomes" id="UP000008983"/>
    </source>
</evidence>
<evidence type="ECO:0000256" key="2">
    <source>
        <dbReference type="ARBA" id="ARBA00012995"/>
    </source>
</evidence>
<dbReference type="EC" id="1.1.1.37" evidence="2"/>
<feature type="binding site" evidence="7">
    <location>
        <begin position="155"/>
        <end position="157"/>
    </location>
    <ligand>
        <name>NAD(+)</name>
        <dbReference type="ChEBI" id="CHEBI:57540"/>
    </ligand>
</feature>
<keyword evidence="12" id="KW-1185">Reference proteome</keyword>
<evidence type="ECO:0000256" key="7">
    <source>
        <dbReference type="PIRSR" id="PIRSR000102-3"/>
    </source>
</evidence>
<dbReference type="EMBL" id="GL983729">
    <property type="protein sequence ID" value="EGR32290.1"/>
    <property type="molecule type" value="Genomic_DNA"/>
</dbReference>
<evidence type="ECO:0000313" key="11">
    <source>
        <dbReference type="EMBL" id="EGR32290.1"/>
    </source>
</evidence>
<feature type="binding site" evidence="6">
    <location>
        <position position="118"/>
    </location>
    <ligand>
        <name>substrate</name>
    </ligand>
</feature>
<dbReference type="InterPro" id="IPR036291">
    <property type="entry name" value="NAD(P)-bd_dom_sf"/>
</dbReference>
<dbReference type="PANTHER" id="PTHR23382">
    <property type="entry name" value="MALATE DEHYDROGENASE"/>
    <property type="match status" value="1"/>
</dbReference>
<dbReference type="CDD" id="cd01338">
    <property type="entry name" value="MDH_chloroplast-like"/>
    <property type="match status" value="1"/>
</dbReference>
<dbReference type="STRING" id="857967.G0QR65"/>
<proteinExistence type="inferred from homology"/>
<feature type="binding site" evidence="7">
    <location>
        <begin position="37"/>
        <end position="43"/>
    </location>
    <ligand>
        <name>NAD(+)</name>
        <dbReference type="ChEBI" id="CHEBI:57540"/>
    </ligand>
</feature>
<dbReference type="RefSeq" id="XP_004035776.1">
    <property type="nucleotide sequence ID" value="XM_004035728.1"/>
</dbReference>
<dbReference type="SUPFAM" id="SSF51735">
    <property type="entry name" value="NAD(P)-binding Rossmann-fold domains"/>
    <property type="match status" value="1"/>
</dbReference>
<evidence type="ECO:0000256" key="3">
    <source>
        <dbReference type="ARBA" id="ARBA00023002"/>
    </source>
</evidence>
<dbReference type="HAMAP" id="MF_01517">
    <property type="entry name" value="Malate_dehydrog_2"/>
    <property type="match status" value="1"/>
</dbReference>
<feature type="binding site" evidence="6">
    <location>
        <position position="124"/>
    </location>
    <ligand>
        <name>substrate</name>
    </ligand>
</feature>
<dbReference type="PIRSF" id="PIRSF000102">
    <property type="entry name" value="Lac_mal_DH"/>
    <property type="match status" value="1"/>
</dbReference>
<feature type="active site" description="Proton acceptor" evidence="5">
    <location>
        <position position="213"/>
    </location>
</feature>
<dbReference type="eggNOG" id="KOG1496">
    <property type="taxonomic scope" value="Eukaryota"/>
</dbReference>
<organism evidence="11 12">
    <name type="scientific">Ichthyophthirius multifiliis</name>
    <name type="common">White spot disease agent</name>
    <name type="synonym">Ich</name>
    <dbReference type="NCBI Taxonomy" id="5932"/>
    <lineage>
        <taxon>Eukaryota</taxon>
        <taxon>Sar</taxon>
        <taxon>Alveolata</taxon>
        <taxon>Ciliophora</taxon>
        <taxon>Intramacronucleata</taxon>
        <taxon>Oligohymenophorea</taxon>
        <taxon>Hymenostomatida</taxon>
        <taxon>Ophryoglenina</taxon>
        <taxon>Ichthyophthirius</taxon>
    </lineage>
</organism>
<evidence type="ECO:0000259" key="9">
    <source>
        <dbReference type="Pfam" id="PF00056"/>
    </source>
</evidence>
<protein>
    <recommendedName>
        <fullName evidence="2">malate dehydrogenase</fullName>
        <ecNumber evidence="2">1.1.1.37</ecNumber>
    </recommendedName>
</protein>
<dbReference type="OrthoDB" id="4069699at2759"/>